<organism evidence="4 5">
    <name type="scientific">Sporichthya brevicatena</name>
    <dbReference type="NCBI Taxonomy" id="171442"/>
    <lineage>
        <taxon>Bacteria</taxon>
        <taxon>Bacillati</taxon>
        <taxon>Actinomycetota</taxon>
        <taxon>Actinomycetes</taxon>
        <taxon>Sporichthyales</taxon>
        <taxon>Sporichthyaceae</taxon>
        <taxon>Sporichthya</taxon>
    </lineage>
</organism>
<comment type="caution">
    <text evidence="4">The sequence shown here is derived from an EMBL/GenBank/DDBJ whole genome shotgun (WGS) entry which is preliminary data.</text>
</comment>
<dbReference type="Gene3D" id="3.40.1090.10">
    <property type="entry name" value="Cytosolic phospholipase A2 catalytic domain"/>
    <property type="match status" value="2"/>
</dbReference>
<feature type="short sequence motif" description="DGA/G" evidence="2">
    <location>
        <begin position="201"/>
        <end position="203"/>
    </location>
</feature>
<feature type="active site" description="Proton acceptor" evidence="2">
    <location>
        <position position="201"/>
    </location>
</feature>
<keyword evidence="1 2" id="KW-0443">Lipid metabolism</keyword>
<dbReference type="InterPro" id="IPR016035">
    <property type="entry name" value="Acyl_Trfase/lysoPLipase"/>
</dbReference>
<feature type="short sequence motif" description="GXSXG" evidence="2">
    <location>
        <begin position="36"/>
        <end position="40"/>
    </location>
</feature>
<comment type="caution">
    <text evidence="2">Lacks conserved residue(s) required for the propagation of feature annotation.</text>
</comment>
<dbReference type="InterPro" id="IPR002641">
    <property type="entry name" value="PNPLA_dom"/>
</dbReference>
<dbReference type="Pfam" id="PF01734">
    <property type="entry name" value="Patatin"/>
    <property type="match status" value="1"/>
</dbReference>
<gene>
    <name evidence="4" type="ORF">GCM10009547_25380</name>
</gene>
<evidence type="ECO:0000313" key="4">
    <source>
        <dbReference type="EMBL" id="GAA0621603.1"/>
    </source>
</evidence>
<evidence type="ECO:0000256" key="1">
    <source>
        <dbReference type="ARBA" id="ARBA00023098"/>
    </source>
</evidence>
<keyword evidence="2" id="KW-0442">Lipid degradation</keyword>
<sequence length="305" mass="32200">MLGSSGVLGIAWTLGTLACIEEETGWDAREADLIVGTSGGSLIATLLRAGYSVPELCEAHLAEIEGVLPAEMAEDVPTKLASTLATQPARPPLPWPTPGSVRLAARGLLTPWRTPPLATLAGLLPRGRGSLDHAEEFVANLRSGPARADTQVVAMNHRTGERTVFGRPGEPEAEHSRAVIASMAFPGWFTPVRVGRDRYVDGGLCSPCSADLADDADEVFVLAPLAGIALTRPRSPLALADWAYRCTAARMVEREAETLRAGGASVRAFAPDAEALAVLGRNMMNGAARCEALRFAHDHPTELVA</sequence>
<dbReference type="EMBL" id="BAAAHE010000020">
    <property type="protein sequence ID" value="GAA0621603.1"/>
    <property type="molecule type" value="Genomic_DNA"/>
</dbReference>
<evidence type="ECO:0000259" key="3">
    <source>
        <dbReference type="PROSITE" id="PS51635"/>
    </source>
</evidence>
<evidence type="ECO:0000256" key="2">
    <source>
        <dbReference type="PROSITE-ProRule" id="PRU01161"/>
    </source>
</evidence>
<dbReference type="PROSITE" id="PS51635">
    <property type="entry name" value="PNPLA"/>
    <property type="match status" value="1"/>
</dbReference>
<feature type="active site" description="Nucleophile" evidence="2">
    <location>
        <position position="38"/>
    </location>
</feature>
<protein>
    <submittedName>
        <fullName evidence="4">Patatin-like phospholipase family protein</fullName>
    </submittedName>
</protein>
<dbReference type="Proteomes" id="UP001500957">
    <property type="component" value="Unassembled WGS sequence"/>
</dbReference>
<keyword evidence="5" id="KW-1185">Reference proteome</keyword>
<reference evidence="4 5" key="1">
    <citation type="journal article" date="2019" name="Int. J. Syst. Evol. Microbiol.">
        <title>The Global Catalogue of Microorganisms (GCM) 10K type strain sequencing project: providing services to taxonomists for standard genome sequencing and annotation.</title>
        <authorList>
            <consortium name="The Broad Institute Genomics Platform"/>
            <consortium name="The Broad Institute Genome Sequencing Center for Infectious Disease"/>
            <person name="Wu L."/>
            <person name="Ma J."/>
        </authorList>
    </citation>
    <scope>NUCLEOTIDE SEQUENCE [LARGE SCALE GENOMIC DNA]</scope>
    <source>
        <strain evidence="4 5">JCM 10671</strain>
    </source>
</reference>
<feature type="domain" description="PNPLA" evidence="3">
    <location>
        <begin position="1"/>
        <end position="214"/>
    </location>
</feature>
<evidence type="ECO:0000313" key="5">
    <source>
        <dbReference type="Proteomes" id="UP001500957"/>
    </source>
</evidence>
<dbReference type="SUPFAM" id="SSF52151">
    <property type="entry name" value="FabD/lysophospholipase-like"/>
    <property type="match status" value="1"/>
</dbReference>
<keyword evidence="2" id="KW-0378">Hydrolase</keyword>
<proteinExistence type="predicted"/>
<name>A0ABN1GW72_9ACTN</name>
<accession>A0ABN1GW72</accession>